<dbReference type="Gene3D" id="3.40.50.300">
    <property type="entry name" value="P-loop containing nucleotide triphosphate hydrolases"/>
    <property type="match status" value="2"/>
</dbReference>
<dbReference type="Proteomes" id="UP001595755">
    <property type="component" value="Unassembled WGS sequence"/>
</dbReference>
<dbReference type="Pfam" id="PF00270">
    <property type="entry name" value="DEAD"/>
    <property type="match status" value="1"/>
</dbReference>
<dbReference type="Pfam" id="PF00271">
    <property type="entry name" value="Helicase_C"/>
    <property type="match status" value="1"/>
</dbReference>
<keyword evidence="3" id="KW-0238">DNA-binding</keyword>
<reference evidence="7" key="1">
    <citation type="journal article" date="2019" name="Int. J. Syst. Evol. Microbiol.">
        <title>The Global Catalogue of Microorganisms (GCM) 10K type strain sequencing project: providing services to taxonomists for standard genome sequencing and annotation.</title>
        <authorList>
            <consortium name="The Broad Institute Genomics Platform"/>
            <consortium name="The Broad Institute Genome Sequencing Center for Infectious Disease"/>
            <person name="Wu L."/>
            <person name="Ma J."/>
        </authorList>
    </citation>
    <scope>NUCLEOTIDE SEQUENCE [LARGE SCALE GENOMIC DNA]</scope>
    <source>
        <strain evidence="7">CGMCC 4.1641</strain>
    </source>
</reference>
<dbReference type="SMART" id="SM00487">
    <property type="entry name" value="DEXDc"/>
    <property type="match status" value="1"/>
</dbReference>
<accession>A0ABV8S7C6</accession>
<protein>
    <submittedName>
        <fullName evidence="6">Helicase-related protein</fullName>
    </submittedName>
</protein>
<proteinExistence type="predicted"/>
<evidence type="ECO:0000256" key="2">
    <source>
        <dbReference type="ARBA" id="ARBA00022840"/>
    </source>
</evidence>
<dbReference type="InterPro" id="IPR001650">
    <property type="entry name" value="Helicase_C-like"/>
</dbReference>
<keyword evidence="7" id="KW-1185">Reference proteome</keyword>
<keyword evidence="6" id="KW-0347">Helicase</keyword>
<evidence type="ECO:0000259" key="5">
    <source>
        <dbReference type="PROSITE" id="PS51194"/>
    </source>
</evidence>
<dbReference type="PANTHER" id="PTHR30580">
    <property type="entry name" value="PRIMOSOMAL PROTEIN N"/>
    <property type="match status" value="1"/>
</dbReference>
<gene>
    <name evidence="6" type="ORF">ACFO1S_08285</name>
</gene>
<dbReference type="SUPFAM" id="SSF52540">
    <property type="entry name" value="P-loop containing nucleoside triphosphate hydrolases"/>
    <property type="match status" value="1"/>
</dbReference>
<sequence>MKVVLYAVRAGAIRRALFSLAWEVDSAYWADKADSLVRFRECVPLGMAETLCSSMNSVWFESGDNPRNGDEGWAKPFEELVAQVAADAKLEQAAYVPASGGRAIAIAPDLEAAARCAAQQLAGRSLLQDEVLQLLDTLPLPGQGVAPLAAVQLASLLGAVQLTAAVAPKPAAPLLRGLRLWAERLRPARLLRGRASRRPQELRCRRCGSGQDKQRRTLCAACGQACAYCEACLGMGRSRECGLLVIGVPAVGEGRGSASLTEPLHALTLAPAAVRPGRSDVRSAGLAHTLERPTRPTAPLAYAASETTGAGRPASALPPSPEELIARWGLSPAQGDAAAQALAFLESSAVPDKPIHRSFLLWAVTGAGKTEMIFPLLEAVLAKGGRALVATPRRDVVLELAPRLAKAFPNDSRAVLYGGSPERWAIGALTLATTHQLLRFQEAFDLVLIDELDAFPYHNDPMLHFAADKCRKAGGKTVLLSATPPQELQREAARSRLAYARVPVRYHRRPLPVPHRLKLPAVYQLLRRRSLPAGLLTVLSRSVARGAQVFLFVPYVKQVEPLVGLLRSCAGQLALAPEAISGTSSKDGDRGGKVVSFRSRSIRLLVTTTILERGVTIPKSDVFILDADNPMFDAASLVQMAGRAGRSGDDPFGYAGFGAPTWTAAQKGSIRQIRAMNALARRKGYFNSS</sequence>
<comment type="caution">
    <text evidence="6">The sequence shown here is derived from an EMBL/GenBank/DDBJ whole genome shotgun (WGS) entry which is preliminary data.</text>
</comment>
<keyword evidence="2" id="KW-0067">ATP-binding</keyword>
<name>A0ABV8S7C6_9BACL</name>
<keyword evidence="1" id="KW-0547">Nucleotide-binding</keyword>
<feature type="domain" description="Helicase C-terminal" evidence="5">
    <location>
        <begin position="530"/>
        <end position="689"/>
    </location>
</feature>
<dbReference type="PROSITE" id="PS51194">
    <property type="entry name" value="HELICASE_CTER"/>
    <property type="match status" value="1"/>
</dbReference>
<evidence type="ECO:0000313" key="7">
    <source>
        <dbReference type="Proteomes" id="UP001595755"/>
    </source>
</evidence>
<evidence type="ECO:0000259" key="4">
    <source>
        <dbReference type="PROSITE" id="PS51192"/>
    </source>
</evidence>
<dbReference type="InterPro" id="IPR011545">
    <property type="entry name" value="DEAD/DEAH_box_helicase_dom"/>
</dbReference>
<evidence type="ECO:0000313" key="6">
    <source>
        <dbReference type="EMBL" id="MFC4303448.1"/>
    </source>
</evidence>
<dbReference type="InterPro" id="IPR027417">
    <property type="entry name" value="P-loop_NTPase"/>
</dbReference>
<dbReference type="PANTHER" id="PTHR30580:SF1">
    <property type="entry name" value="COMF OPERON PROTEIN 1"/>
    <property type="match status" value="1"/>
</dbReference>
<dbReference type="RefSeq" id="WP_378126583.1">
    <property type="nucleotide sequence ID" value="NZ_JBHSED010000013.1"/>
</dbReference>
<organism evidence="6 7">
    <name type="scientific">Cohnella boryungensis</name>
    <dbReference type="NCBI Taxonomy" id="768479"/>
    <lineage>
        <taxon>Bacteria</taxon>
        <taxon>Bacillati</taxon>
        <taxon>Bacillota</taxon>
        <taxon>Bacilli</taxon>
        <taxon>Bacillales</taxon>
        <taxon>Paenibacillaceae</taxon>
        <taxon>Cohnella</taxon>
    </lineage>
</organism>
<evidence type="ECO:0000256" key="3">
    <source>
        <dbReference type="ARBA" id="ARBA00023125"/>
    </source>
</evidence>
<dbReference type="InterPro" id="IPR014001">
    <property type="entry name" value="Helicase_ATP-bd"/>
</dbReference>
<keyword evidence="6" id="KW-0378">Hydrolase</keyword>
<dbReference type="GO" id="GO:0004386">
    <property type="term" value="F:helicase activity"/>
    <property type="evidence" value="ECO:0007669"/>
    <property type="project" value="UniProtKB-KW"/>
</dbReference>
<dbReference type="EMBL" id="JBHSED010000013">
    <property type="protein sequence ID" value="MFC4303448.1"/>
    <property type="molecule type" value="Genomic_DNA"/>
</dbReference>
<dbReference type="PROSITE" id="PS51192">
    <property type="entry name" value="HELICASE_ATP_BIND_1"/>
    <property type="match status" value="1"/>
</dbReference>
<dbReference type="SMART" id="SM00490">
    <property type="entry name" value="HELICc"/>
    <property type="match status" value="1"/>
</dbReference>
<feature type="domain" description="Helicase ATP-binding" evidence="4">
    <location>
        <begin position="350"/>
        <end position="502"/>
    </location>
</feature>
<evidence type="ECO:0000256" key="1">
    <source>
        <dbReference type="ARBA" id="ARBA00022741"/>
    </source>
</evidence>